<gene>
    <name evidence="2" type="ORF">B0T24DRAFT_700553</name>
</gene>
<dbReference type="Proteomes" id="UP001287356">
    <property type="component" value="Unassembled WGS sequence"/>
</dbReference>
<sequence length="108" mass="11967">MASGILCRRAFLVTCLFLFSLPRCLLAAPAALPEIEPGAYDAAAPRSSELFEGIHLLNCVADTIGPKYMSLVVDYIDDVDCSDPAFVPSEAHVCVKNYTRSWFEDDWY</sequence>
<organism evidence="2 3">
    <name type="scientific">Lasiosphaeria ovina</name>
    <dbReference type="NCBI Taxonomy" id="92902"/>
    <lineage>
        <taxon>Eukaryota</taxon>
        <taxon>Fungi</taxon>
        <taxon>Dikarya</taxon>
        <taxon>Ascomycota</taxon>
        <taxon>Pezizomycotina</taxon>
        <taxon>Sordariomycetes</taxon>
        <taxon>Sordariomycetidae</taxon>
        <taxon>Sordariales</taxon>
        <taxon>Lasiosphaeriaceae</taxon>
        <taxon>Lasiosphaeria</taxon>
    </lineage>
</organism>
<protein>
    <recommendedName>
        <fullName evidence="4">Pheromone</fullName>
    </recommendedName>
</protein>
<keyword evidence="3" id="KW-1185">Reference proteome</keyword>
<dbReference type="AlphaFoldDB" id="A0AAE0NAE5"/>
<keyword evidence="1" id="KW-0732">Signal</keyword>
<proteinExistence type="predicted"/>
<dbReference type="EMBL" id="JAULSN010000003">
    <property type="protein sequence ID" value="KAK3376722.1"/>
    <property type="molecule type" value="Genomic_DNA"/>
</dbReference>
<evidence type="ECO:0008006" key="4">
    <source>
        <dbReference type="Google" id="ProtNLM"/>
    </source>
</evidence>
<accession>A0AAE0NAE5</accession>
<reference evidence="2" key="2">
    <citation type="submission" date="2023-06" db="EMBL/GenBank/DDBJ databases">
        <authorList>
            <consortium name="Lawrence Berkeley National Laboratory"/>
            <person name="Haridas S."/>
            <person name="Hensen N."/>
            <person name="Bonometti L."/>
            <person name="Westerberg I."/>
            <person name="Brannstrom I.O."/>
            <person name="Guillou S."/>
            <person name="Cros-Aarteil S."/>
            <person name="Calhoun S."/>
            <person name="Kuo A."/>
            <person name="Mondo S."/>
            <person name="Pangilinan J."/>
            <person name="Riley R."/>
            <person name="Labutti K."/>
            <person name="Andreopoulos B."/>
            <person name="Lipzen A."/>
            <person name="Chen C."/>
            <person name="Yanf M."/>
            <person name="Daum C."/>
            <person name="Ng V."/>
            <person name="Clum A."/>
            <person name="Steindorff A."/>
            <person name="Ohm R."/>
            <person name="Martin F."/>
            <person name="Silar P."/>
            <person name="Natvig D."/>
            <person name="Lalanne C."/>
            <person name="Gautier V."/>
            <person name="Ament-Velasquez S.L."/>
            <person name="Kruys A."/>
            <person name="Hutchinson M.I."/>
            <person name="Powell A.J."/>
            <person name="Barry K."/>
            <person name="Miller A.N."/>
            <person name="Grigoriev I.V."/>
            <person name="Debuchy R."/>
            <person name="Gladieux P."/>
            <person name="Thoren M.H."/>
            <person name="Johannesson H."/>
        </authorList>
    </citation>
    <scope>NUCLEOTIDE SEQUENCE</scope>
    <source>
        <strain evidence="2">CBS 958.72</strain>
    </source>
</reference>
<feature type="chain" id="PRO_5042076025" description="Pheromone" evidence="1">
    <location>
        <begin position="28"/>
        <end position="108"/>
    </location>
</feature>
<comment type="caution">
    <text evidence="2">The sequence shown here is derived from an EMBL/GenBank/DDBJ whole genome shotgun (WGS) entry which is preliminary data.</text>
</comment>
<reference evidence="2" key="1">
    <citation type="journal article" date="2023" name="Mol. Phylogenet. Evol.">
        <title>Genome-scale phylogeny and comparative genomics of the fungal order Sordariales.</title>
        <authorList>
            <person name="Hensen N."/>
            <person name="Bonometti L."/>
            <person name="Westerberg I."/>
            <person name="Brannstrom I.O."/>
            <person name="Guillou S."/>
            <person name="Cros-Aarteil S."/>
            <person name="Calhoun S."/>
            <person name="Haridas S."/>
            <person name="Kuo A."/>
            <person name="Mondo S."/>
            <person name="Pangilinan J."/>
            <person name="Riley R."/>
            <person name="LaButti K."/>
            <person name="Andreopoulos B."/>
            <person name="Lipzen A."/>
            <person name="Chen C."/>
            <person name="Yan M."/>
            <person name="Daum C."/>
            <person name="Ng V."/>
            <person name="Clum A."/>
            <person name="Steindorff A."/>
            <person name="Ohm R.A."/>
            <person name="Martin F."/>
            <person name="Silar P."/>
            <person name="Natvig D.O."/>
            <person name="Lalanne C."/>
            <person name="Gautier V."/>
            <person name="Ament-Velasquez S.L."/>
            <person name="Kruys A."/>
            <person name="Hutchinson M.I."/>
            <person name="Powell A.J."/>
            <person name="Barry K."/>
            <person name="Miller A.N."/>
            <person name="Grigoriev I.V."/>
            <person name="Debuchy R."/>
            <person name="Gladieux P."/>
            <person name="Hiltunen Thoren M."/>
            <person name="Johannesson H."/>
        </authorList>
    </citation>
    <scope>NUCLEOTIDE SEQUENCE</scope>
    <source>
        <strain evidence="2">CBS 958.72</strain>
    </source>
</reference>
<name>A0AAE0NAE5_9PEZI</name>
<evidence type="ECO:0000313" key="2">
    <source>
        <dbReference type="EMBL" id="KAK3376722.1"/>
    </source>
</evidence>
<evidence type="ECO:0000313" key="3">
    <source>
        <dbReference type="Proteomes" id="UP001287356"/>
    </source>
</evidence>
<feature type="signal peptide" evidence="1">
    <location>
        <begin position="1"/>
        <end position="27"/>
    </location>
</feature>
<evidence type="ECO:0000256" key="1">
    <source>
        <dbReference type="SAM" id="SignalP"/>
    </source>
</evidence>